<dbReference type="STRING" id="106004.A0A1Y2DCX6"/>
<evidence type="ECO:0000256" key="6">
    <source>
        <dbReference type="ARBA" id="ARBA00023242"/>
    </source>
</evidence>
<evidence type="ECO:0000256" key="3">
    <source>
        <dbReference type="ARBA" id="ARBA00022618"/>
    </source>
</evidence>
<feature type="compositionally biased region" description="Basic and acidic residues" evidence="8">
    <location>
        <begin position="769"/>
        <end position="786"/>
    </location>
</feature>
<keyword evidence="5" id="KW-0159">Chromosome partition</keyword>
<protein>
    <recommendedName>
        <fullName evidence="11">Cohesin loading factor-domain-containing protein</fullName>
    </recommendedName>
</protein>
<feature type="region of interest" description="Disordered" evidence="8">
    <location>
        <begin position="308"/>
        <end position="327"/>
    </location>
</feature>
<keyword evidence="3" id="KW-0132">Cell division</keyword>
<feature type="compositionally biased region" description="Polar residues" evidence="8">
    <location>
        <begin position="1"/>
        <end position="11"/>
    </location>
</feature>
<feature type="region of interest" description="Disordered" evidence="8">
    <location>
        <begin position="1"/>
        <end position="42"/>
    </location>
</feature>
<comment type="similarity">
    <text evidence="2">Belongs to the SCC4/mau-2 family.</text>
</comment>
<evidence type="ECO:0000256" key="4">
    <source>
        <dbReference type="ARBA" id="ARBA00022776"/>
    </source>
</evidence>
<feature type="region of interest" description="Disordered" evidence="8">
    <location>
        <begin position="581"/>
        <end position="618"/>
    </location>
</feature>
<evidence type="ECO:0000313" key="9">
    <source>
        <dbReference type="EMBL" id="ORY57118.1"/>
    </source>
</evidence>
<evidence type="ECO:0000256" key="2">
    <source>
        <dbReference type="ARBA" id="ARBA00008585"/>
    </source>
</evidence>
<keyword evidence="10" id="KW-1185">Reference proteome</keyword>
<reference evidence="9 10" key="1">
    <citation type="submission" date="2016-07" db="EMBL/GenBank/DDBJ databases">
        <title>Pervasive Adenine N6-methylation of Active Genes in Fungi.</title>
        <authorList>
            <consortium name="DOE Joint Genome Institute"/>
            <person name="Mondo S.J."/>
            <person name="Dannebaum R.O."/>
            <person name="Kuo R.C."/>
            <person name="Labutti K."/>
            <person name="Haridas S."/>
            <person name="Kuo A."/>
            <person name="Salamov A."/>
            <person name="Ahrendt S.R."/>
            <person name="Lipzen A."/>
            <person name="Sullivan W."/>
            <person name="Andreopoulos W.B."/>
            <person name="Clum A."/>
            <person name="Lindquist E."/>
            <person name="Daum C."/>
            <person name="Ramamoorthy G.K."/>
            <person name="Gryganskyi A."/>
            <person name="Culley D."/>
            <person name="Magnuson J.K."/>
            <person name="James T.Y."/>
            <person name="O'Malley M.A."/>
            <person name="Stajich J.E."/>
            <person name="Spatafora J.W."/>
            <person name="Visel A."/>
            <person name="Grigoriev I.V."/>
        </authorList>
    </citation>
    <scope>NUCLEOTIDE SEQUENCE [LARGE SCALE GENOMIC DNA]</scope>
    <source>
        <strain evidence="9 10">62-1032</strain>
    </source>
</reference>
<organism evidence="9 10">
    <name type="scientific">Leucosporidium creatinivorum</name>
    <dbReference type="NCBI Taxonomy" id="106004"/>
    <lineage>
        <taxon>Eukaryota</taxon>
        <taxon>Fungi</taxon>
        <taxon>Dikarya</taxon>
        <taxon>Basidiomycota</taxon>
        <taxon>Pucciniomycotina</taxon>
        <taxon>Microbotryomycetes</taxon>
        <taxon>Leucosporidiales</taxon>
        <taxon>Leucosporidium</taxon>
    </lineage>
</organism>
<gene>
    <name evidence="9" type="ORF">BCR35DRAFT_309707</name>
</gene>
<dbReference type="InterPro" id="IPR019440">
    <property type="entry name" value="MAU2"/>
</dbReference>
<feature type="compositionally biased region" description="Basic and acidic residues" evidence="8">
    <location>
        <begin position="380"/>
        <end position="389"/>
    </location>
</feature>
<feature type="compositionally biased region" description="Low complexity" evidence="8">
    <location>
        <begin position="402"/>
        <end position="429"/>
    </location>
</feature>
<keyword evidence="4" id="KW-0498">Mitosis</keyword>
<feature type="compositionally biased region" description="Pro residues" evidence="8">
    <location>
        <begin position="316"/>
        <end position="327"/>
    </location>
</feature>
<evidence type="ECO:0000256" key="1">
    <source>
        <dbReference type="ARBA" id="ARBA00004123"/>
    </source>
</evidence>
<dbReference type="InParanoid" id="A0A1Y2DCX6"/>
<feature type="compositionally biased region" description="Polar residues" evidence="8">
    <location>
        <begin position="19"/>
        <end position="28"/>
    </location>
</feature>
<dbReference type="GO" id="GO:0005634">
    <property type="term" value="C:nucleus"/>
    <property type="evidence" value="ECO:0007669"/>
    <property type="project" value="UniProtKB-SubCell"/>
</dbReference>
<proteinExistence type="inferred from homology"/>
<feature type="region of interest" description="Disordered" evidence="8">
    <location>
        <begin position="647"/>
        <end position="673"/>
    </location>
</feature>
<dbReference type="AlphaFoldDB" id="A0A1Y2DCX6"/>
<sequence>MSVPHQLQDSAANKPIHTPPSSLDQSPTKRARLDNSGSALGGSQKAYTATAFQQPQLQPLPLPLLLLTLAHSLHSSALSLHPILARRPTSPNSLTRYATAWSSYTRLTAGAVALLRKCIEVAQAGGEGSGSGRIEVRARAMLAEVGLGMGGAEMVQEVEKTLSKAIVAAEKHPSFTLLKPYLTLLQTRATITSSSPSTTSLKYARTTLRRLLSSPAFSLPPSFPSPGTDLQHPAWVYTLHLTLATLPSTPYPEALASWREIERIAKGRGDEGMRMVSLVGQARIALSEGEWRVVESVLEECARGMGWTEDGAALPPQAPAPPTPSPLPPPLQIQLLLVYALFHAHMGDVKKAKEKLKMAHGLLDAPAGSGGGAGGEEEEKERARGEKEGWVVIPIHPSRIGSTHPTTASPSSSANAPSNSNAPPLPTPTTVTLRIPSRAIVYNFAFLASVAVHRDPFGTRPRSTLFANEGLKMLDGKLVGTEHLPSSLIPSPLPTTLRSLALLKIHLLLFTAELSIMRSCWDKAEEQLGVAIATARAYSGGEGEGSDLWEVFRGRITLDWGLLKQARGEDEEAEECFETVLMEDPASSTASEVGGGGARMQRKKSTGGGGAAQEEHELSEEKSNLVALAKVSLLILKIGQGTRVRLSTSSSTTSSSAPSSSHPTSSSSSSTDARLTSLSRSLLSLTTPTSPPSLKLLTEFIQALTKGEITKAKQHLSVALALANASGQNHAKAVLLGLLGNLFVWTRNDQAQKMLLASLHIARGMGARPELRSKEQQAEDKKLGRSGESEVGCARLGLWVGERLGEAYKRDDPSKALKQESLNEAHRRVLDQEVRGGAAAARGK</sequence>
<dbReference type="GO" id="GO:0007064">
    <property type="term" value="P:mitotic sister chromatid cohesion"/>
    <property type="evidence" value="ECO:0007669"/>
    <property type="project" value="InterPro"/>
</dbReference>
<keyword evidence="6" id="KW-0539">Nucleus</keyword>
<evidence type="ECO:0000256" key="7">
    <source>
        <dbReference type="ARBA" id="ARBA00023306"/>
    </source>
</evidence>
<dbReference type="Proteomes" id="UP000193467">
    <property type="component" value="Unassembled WGS sequence"/>
</dbReference>
<dbReference type="EMBL" id="MCGR01000083">
    <property type="protein sequence ID" value="ORY57118.1"/>
    <property type="molecule type" value="Genomic_DNA"/>
</dbReference>
<dbReference type="Pfam" id="PF10345">
    <property type="entry name" value="Cohesin_load"/>
    <property type="match status" value="1"/>
</dbReference>
<keyword evidence="7" id="KW-0131">Cell cycle</keyword>
<name>A0A1Y2DCX6_9BASI</name>
<dbReference type="GO" id="GO:0007059">
    <property type="term" value="P:chromosome segregation"/>
    <property type="evidence" value="ECO:0007669"/>
    <property type="project" value="UniProtKB-KW"/>
</dbReference>
<feature type="region of interest" description="Disordered" evidence="8">
    <location>
        <begin position="767"/>
        <end position="786"/>
    </location>
</feature>
<dbReference type="OrthoDB" id="5565328at2759"/>
<evidence type="ECO:0000256" key="5">
    <source>
        <dbReference type="ARBA" id="ARBA00022829"/>
    </source>
</evidence>
<dbReference type="GO" id="GO:0051301">
    <property type="term" value="P:cell division"/>
    <property type="evidence" value="ECO:0007669"/>
    <property type="project" value="UniProtKB-KW"/>
</dbReference>
<evidence type="ECO:0000313" key="10">
    <source>
        <dbReference type="Proteomes" id="UP000193467"/>
    </source>
</evidence>
<dbReference type="PANTHER" id="PTHR21394">
    <property type="entry name" value="MAU2 CHROMATID COHESION FACTOR HOMOLOG"/>
    <property type="match status" value="1"/>
</dbReference>
<comment type="subcellular location">
    <subcellularLocation>
        <location evidence="1">Nucleus</location>
    </subcellularLocation>
</comment>
<accession>A0A1Y2DCX6</accession>
<evidence type="ECO:0008006" key="11">
    <source>
        <dbReference type="Google" id="ProtNLM"/>
    </source>
</evidence>
<comment type="caution">
    <text evidence="9">The sequence shown here is derived from an EMBL/GenBank/DDBJ whole genome shotgun (WGS) entry which is preliminary data.</text>
</comment>
<feature type="region of interest" description="Disordered" evidence="8">
    <location>
        <begin position="363"/>
        <end position="429"/>
    </location>
</feature>
<evidence type="ECO:0000256" key="8">
    <source>
        <dbReference type="SAM" id="MobiDB-lite"/>
    </source>
</evidence>